<name>A0ABT7DQ57_9ACTN</name>
<feature type="binding site" evidence="9">
    <location>
        <position position="73"/>
    </location>
    <ligand>
        <name>substrate</name>
    </ligand>
</feature>
<gene>
    <name evidence="9 11" type="primary">coaD</name>
    <name evidence="11" type="ORF">QNJ86_12825</name>
</gene>
<evidence type="ECO:0000256" key="9">
    <source>
        <dbReference type="HAMAP-Rule" id="MF_00151"/>
    </source>
</evidence>
<dbReference type="Gene3D" id="3.40.50.620">
    <property type="entry name" value="HUPs"/>
    <property type="match status" value="1"/>
</dbReference>
<dbReference type="Pfam" id="PF01467">
    <property type="entry name" value="CTP_transf_like"/>
    <property type="match status" value="1"/>
</dbReference>
<keyword evidence="12" id="KW-1185">Reference proteome</keyword>
<dbReference type="InterPro" id="IPR004821">
    <property type="entry name" value="Cyt_trans-like"/>
</dbReference>
<dbReference type="PANTHER" id="PTHR21342:SF1">
    <property type="entry name" value="PHOSPHOPANTETHEINE ADENYLYLTRANSFERASE"/>
    <property type="match status" value="1"/>
</dbReference>
<comment type="similarity">
    <text evidence="9">Belongs to the bacterial CoaD family.</text>
</comment>
<feature type="domain" description="Cytidyltransferase-like" evidence="10">
    <location>
        <begin position="5"/>
        <end position="133"/>
    </location>
</feature>
<dbReference type="InterPro" id="IPR001980">
    <property type="entry name" value="PPAT"/>
</dbReference>
<dbReference type="EMBL" id="JASJEU010000024">
    <property type="protein sequence ID" value="MDJ1651689.1"/>
    <property type="molecule type" value="Genomic_DNA"/>
</dbReference>
<feature type="binding site" evidence="9">
    <location>
        <position position="9"/>
    </location>
    <ligand>
        <name>substrate</name>
    </ligand>
</feature>
<comment type="pathway">
    <text evidence="9">Cofactor biosynthesis; coenzyme A biosynthesis; CoA from (R)-pantothenate: step 4/5.</text>
</comment>
<keyword evidence="7 9" id="KW-0173">Coenzyme A biosynthesis</keyword>
<comment type="cofactor">
    <cofactor evidence="9">
        <name>Mg(2+)</name>
        <dbReference type="ChEBI" id="CHEBI:18420"/>
    </cofactor>
</comment>
<dbReference type="GO" id="GO:0004595">
    <property type="term" value="F:pantetheine-phosphate adenylyltransferase activity"/>
    <property type="evidence" value="ECO:0007669"/>
    <property type="project" value="UniProtKB-EC"/>
</dbReference>
<evidence type="ECO:0000256" key="4">
    <source>
        <dbReference type="ARBA" id="ARBA00022741"/>
    </source>
</evidence>
<keyword evidence="5 9" id="KW-0067">ATP-binding</keyword>
<dbReference type="CDD" id="cd02163">
    <property type="entry name" value="PPAT"/>
    <property type="match status" value="1"/>
</dbReference>
<keyword evidence="2 9" id="KW-0808">Transferase</keyword>
<comment type="subunit">
    <text evidence="9">Homohexamer.</text>
</comment>
<evidence type="ECO:0000256" key="7">
    <source>
        <dbReference type="ARBA" id="ARBA00022993"/>
    </source>
</evidence>
<dbReference type="PANTHER" id="PTHR21342">
    <property type="entry name" value="PHOSPHOPANTETHEINE ADENYLYLTRANSFERASE"/>
    <property type="match status" value="1"/>
</dbReference>
<feature type="binding site" evidence="9">
    <location>
        <begin position="9"/>
        <end position="10"/>
    </location>
    <ligand>
        <name>ATP</name>
        <dbReference type="ChEBI" id="CHEBI:30616"/>
    </ligand>
</feature>
<evidence type="ECO:0000256" key="5">
    <source>
        <dbReference type="ARBA" id="ARBA00022840"/>
    </source>
</evidence>
<evidence type="ECO:0000256" key="6">
    <source>
        <dbReference type="ARBA" id="ARBA00022842"/>
    </source>
</evidence>
<feature type="binding site" evidence="9">
    <location>
        <position position="17"/>
    </location>
    <ligand>
        <name>ATP</name>
        <dbReference type="ChEBI" id="CHEBI:30616"/>
    </ligand>
</feature>
<proteinExistence type="inferred from homology"/>
<keyword evidence="1 9" id="KW-0963">Cytoplasm</keyword>
<evidence type="ECO:0000259" key="10">
    <source>
        <dbReference type="Pfam" id="PF01467"/>
    </source>
</evidence>
<dbReference type="PRINTS" id="PR01020">
    <property type="entry name" value="LPSBIOSNTHSS"/>
</dbReference>
<dbReference type="NCBIfam" id="TIGR01510">
    <property type="entry name" value="coaD_prev_kdtB"/>
    <property type="match status" value="1"/>
</dbReference>
<dbReference type="NCBIfam" id="TIGR00125">
    <property type="entry name" value="cyt_tran_rel"/>
    <property type="match status" value="1"/>
</dbReference>
<feature type="binding site" evidence="9">
    <location>
        <position position="87"/>
    </location>
    <ligand>
        <name>substrate</name>
    </ligand>
</feature>
<keyword evidence="3 9" id="KW-0548">Nucleotidyltransferase</keyword>
<dbReference type="HAMAP" id="MF_00151">
    <property type="entry name" value="PPAT_bact"/>
    <property type="match status" value="1"/>
</dbReference>
<comment type="subcellular location">
    <subcellularLocation>
        <location evidence="9">Cytoplasm</location>
    </subcellularLocation>
</comment>
<dbReference type="Proteomes" id="UP001232750">
    <property type="component" value="Unassembled WGS sequence"/>
</dbReference>
<evidence type="ECO:0000313" key="11">
    <source>
        <dbReference type="EMBL" id="MDJ1651689.1"/>
    </source>
</evidence>
<sequence>MKRALTPGTFDPITSGHMDVITRAAQLVDEVVVAVAASPKKNPLFTLEERAELVRQATSHLPNVRVEPFDELLVDFAERMEANVVVKGLRAITDFEYEFQMTALNYQLNKQLETVFIMSPPQYMYLSSSIVREIASLHGDVEGFVPDCVKEALERKFAC</sequence>
<keyword evidence="6 9" id="KW-0460">Magnesium</keyword>
<comment type="caution">
    <text evidence="11">The sequence shown here is derived from an EMBL/GenBank/DDBJ whole genome shotgun (WGS) entry which is preliminary data.</text>
</comment>
<comment type="catalytic activity">
    <reaction evidence="8 9">
        <text>(R)-4'-phosphopantetheine + ATP + H(+) = 3'-dephospho-CoA + diphosphate</text>
        <dbReference type="Rhea" id="RHEA:19801"/>
        <dbReference type="ChEBI" id="CHEBI:15378"/>
        <dbReference type="ChEBI" id="CHEBI:30616"/>
        <dbReference type="ChEBI" id="CHEBI:33019"/>
        <dbReference type="ChEBI" id="CHEBI:57328"/>
        <dbReference type="ChEBI" id="CHEBI:61723"/>
        <dbReference type="EC" id="2.7.7.3"/>
    </reaction>
</comment>
<feature type="binding site" evidence="9">
    <location>
        <position position="98"/>
    </location>
    <ligand>
        <name>ATP</name>
        <dbReference type="ChEBI" id="CHEBI:30616"/>
    </ligand>
</feature>
<evidence type="ECO:0000256" key="1">
    <source>
        <dbReference type="ARBA" id="ARBA00022490"/>
    </source>
</evidence>
<evidence type="ECO:0000256" key="3">
    <source>
        <dbReference type="ARBA" id="ARBA00022695"/>
    </source>
</evidence>
<evidence type="ECO:0000313" key="12">
    <source>
        <dbReference type="Proteomes" id="UP001232750"/>
    </source>
</evidence>
<comment type="function">
    <text evidence="9">Reversibly transfers an adenylyl group from ATP to 4'-phosphopantetheine, yielding dephospho-CoA (dPCoA) and pyrophosphate.</text>
</comment>
<dbReference type="SUPFAM" id="SSF52374">
    <property type="entry name" value="Nucleotidylyl transferase"/>
    <property type="match status" value="1"/>
</dbReference>
<dbReference type="RefSeq" id="WP_283833040.1">
    <property type="nucleotide sequence ID" value="NZ_JASJEU010000024.1"/>
</dbReference>
<feature type="site" description="Transition state stabilizer" evidence="9">
    <location>
        <position position="17"/>
    </location>
</feature>
<feature type="binding site" evidence="9">
    <location>
        <begin position="88"/>
        <end position="90"/>
    </location>
    <ligand>
        <name>ATP</name>
        <dbReference type="ChEBI" id="CHEBI:30616"/>
    </ligand>
</feature>
<evidence type="ECO:0000256" key="2">
    <source>
        <dbReference type="ARBA" id="ARBA00022679"/>
    </source>
</evidence>
<keyword evidence="4 9" id="KW-0547">Nucleotide-binding</keyword>
<accession>A0ABT7DQ57</accession>
<dbReference type="EC" id="2.7.7.3" evidence="9"/>
<organism evidence="11 12">
    <name type="scientific">Gordonibacter faecis</name>
    <dbReference type="NCBI Taxonomy" id="3047475"/>
    <lineage>
        <taxon>Bacteria</taxon>
        <taxon>Bacillati</taxon>
        <taxon>Actinomycetota</taxon>
        <taxon>Coriobacteriia</taxon>
        <taxon>Eggerthellales</taxon>
        <taxon>Eggerthellaceae</taxon>
        <taxon>Gordonibacter</taxon>
    </lineage>
</organism>
<feature type="binding site" evidence="9">
    <location>
        <begin position="123"/>
        <end position="129"/>
    </location>
    <ligand>
        <name>ATP</name>
        <dbReference type="ChEBI" id="CHEBI:30616"/>
    </ligand>
</feature>
<feature type="binding site" evidence="9">
    <location>
        <position position="41"/>
    </location>
    <ligand>
        <name>substrate</name>
    </ligand>
</feature>
<reference evidence="11 12" key="1">
    <citation type="submission" date="2023-05" db="EMBL/GenBank/DDBJ databases">
        <title>Gordonibacter KGMB12511T sp. nov., isolated from faeces of healthy Korean.</title>
        <authorList>
            <person name="Kim H.S."/>
            <person name="Kim J.-S."/>
            <person name="Suh M.K."/>
            <person name="Eom M.K."/>
            <person name="Do H.E."/>
            <person name="Lee J.-S."/>
        </authorList>
    </citation>
    <scope>NUCLEOTIDE SEQUENCE [LARGE SCALE GENOMIC DNA]</scope>
    <source>
        <strain evidence="11 12">KGMB12511</strain>
    </source>
</reference>
<evidence type="ECO:0000256" key="8">
    <source>
        <dbReference type="ARBA" id="ARBA00029346"/>
    </source>
</evidence>
<protein>
    <recommendedName>
        <fullName evidence="9">Phosphopantetheine adenylyltransferase</fullName>
        <ecNumber evidence="9">2.7.7.3</ecNumber>
    </recommendedName>
    <alternativeName>
        <fullName evidence="9">Dephospho-CoA pyrophosphorylase</fullName>
    </alternativeName>
    <alternativeName>
        <fullName evidence="9">Pantetheine-phosphate adenylyltransferase</fullName>
        <shortName evidence="9">PPAT</shortName>
    </alternativeName>
</protein>
<dbReference type="InterPro" id="IPR014729">
    <property type="entry name" value="Rossmann-like_a/b/a_fold"/>
</dbReference>